<keyword evidence="4 5" id="KW-0472">Membrane</keyword>
<keyword evidence="5" id="KW-0812">Transmembrane</keyword>
<dbReference type="RefSeq" id="XP_055873767.1">
    <property type="nucleotide sequence ID" value="XM_056017792.1"/>
</dbReference>
<dbReference type="RefSeq" id="XP_055873763.1">
    <property type="nucleotide sequence ID" value="XM_056017788.1"/>
</dbReference>
<dbReference type="GO" id="GO:0005125">
    <property type="term" value="F:cytokine activity"/>
    <property type="evidence" value="ECO:0007669"/>
    <property type="project" value="UniProtKB-KW"/>
</dbReference>
<dbReference type="RefSeq" id="XP_055873770.1">
    <property type="nucleotide sequence ID" value="XM_056017795.1"/>
</dbReference>
<dbReference type="Pfam" id="PF00229">
    <property type="entry name" value="TNF"/>
    <property type="match status" value="1"/>
</dbReference>
<dbReference type="Proteomes" id="UP001165740">
    <property type="component" value="Chromosome 18"/>
</dbReference>
<name>A0A9W2ZFN0_BIOGL</name>
<keyword evidence="5" id="KW-1133">Transmembrane helix</keyword>
<sequence length="291" mass="32672">MKNGNVTFIQINDDDRKSKQQRNETKRTHCLLDLGLHIFAVVISLAALIIILVLSFTKQNSGNQLMAAGNENMPCIKCLNSTINLQDVELVDSQRLRCCPLTSAELYLKLTMNQSKKQVKLEPHLPTPVSVHKYLLSSNKAMNFSNVDHVTVQLNTSSNEKNSNNHARGVNIKHDAIEILHSGHYYIYSSLFYLPNTNVSSEHFPYQTWFHYVYRTRPNSPAMSSVILRTVFTCLPNFSQSKDSVHTGGIFHLRAGDLIQVCLSGQGIMGRDIVQDSSFLGLFMLSSDPSV</sequence>
<dbReference type="PROSITE" id="PS50049">
    <property type="entry name" value="THD_2"/>
    <property type="match status" value="1"/>
</dbReference>
<reference evidence="8 9" key="1">
    <citation type="submission" date="2025-04" db="UniProtKB">
        <authorList>
            <consortium name="RefSeq"/>
        </authorList>
    </citation>
    <scope>IDENTIFICATION</scope>
</reference>
<accession>A0A9W2ZFN0</accession>
<evidence type="ECO:0000313" key="14">
    <source>
        <dbReference type="RefSeq" id="XP_055873768.1"/>
    </source>
</evidence>
<dbReference type="InterPro" id="IPR006052">
    <property type="entry name" value="TNF_dom"/>
</dbReference>
<dbReference type="RefSeq" id="XP_055873762.1">
    <property type="nucleotide sequence ID" value="XM_056017787.1"/>
</dbReference>
<organism evidence="7 8">
    <name type="scientific">Biomphalaria glabrata</name>
    <name type="common">Bloodfluke planorb</name>
    <name type="synonym">Freshwater snail</name>
    <dbReference type="NCBI Taxonomy" id="6526"/>
    <lineage>
        <taxon>Eukaryota</taxon>
        <taxon>Metazoa</taxon>
        <taxon>Spiralia</taxon>
        <taxon>Lophotrochozoa</taxon>
        <taxon>Mollusca</taxon>
        <taxon>Gastropoda</taxon>
        <taxon>Heterobranchia</taxon>
        <taxon>Euthyneura</taxon>
        <taxon>Panpulmonata</taxon>
        <taxon>Hygrophila</taxon>
        <taxon>Lymnaeoidea</taxon>
        <taxon>Planorbidae</taxon>
        <taxon>Biomphalaria</taxon>
    </lineage>
</organism>
<dbReference type="GO" id="GO:0005615">
    <property type="term" value="C:extracellular space"/>
    <property type="evidence" value="ECO:0007669"/>
    <property type="project" value="UniProtKB-KW"/>
</dbReference>
<evidence type="ECO:0000313" key="13">
    <source>
        <dbReference type="RefSeq" id="XP_055873767.1"/>
    </source>
</evidence>
<proteinExistence type="inferred from homology"/>
<gene>
    <name evidence="8 9 10 11 12 13 14 15 16" type="primary">LOC106067462</name>
</gene>
<dbReference type="Gene3D" id="2.60.120.40">
    <property type="match status" value="1"/>
</dbReference>
<evidence type="ECO:0000313" key="15">
    <source>
        <dbReference type="RefSeq" id="XP_055873769.1"/>
    </source>
</evidence>
<evidence type="ECO:0000313" key="11">
    <source>
        <dbReference type="RefSeq" id="XP_055873765.1"/>
    </source>
</evidence>
<feature type="transmembrane region" description="Helical" evidence="5">
    <location>
        <begin position="34"/>
        <end position="56"/>
    </location>
</feature>
<evidence type="ECO:0000256" key="5">
    <source>
        <dbReference type="SAM" id="Phobius"/>
    </source>
</evidence>
<dbReference type="GO" id="GO:0006955">
    <property type="term" value="P:immune response"/>
    <property type="evidence" value="ECO:0007669"/>
    <property type="project" value="InterPro"/>
</dbReference>
<evidence type="ECO:0000259" key="6">
    <source>
        <dbReference type="PROSITE" id="PS50049"/>
    </source>
</evidence>
<keyword evidence="3" id="KW-0202">Cytokine</keyword>
<evidence type="ECO:0000313" key="8">
    <source>
        <dbReference type="RefSeq" id="XP_055873762.1"/>
    </source>
</evidence>
<dbReference type="PANTHER" id="PTHR11471">
    <property type="entry name" value="TUMOR NECROSIS FACTOR FAMILY MEMBER"/>
    <property type="match status" value="1"/>
</dbReference>
<dbReference type="OrthoDB" id="6074301at2759"/>
<evidence type="ECO:0000256" key="1">
    <source>
        <dbReference type="ARBA" id="ARBA00004370"/>
    </source>
</evidence>
<dbReference type="RefSeq" id="XP_055873766.1">
    <property type="nucleotide sequence ID" value="XM_056017791.1"/>
</dbReference>
<evidence type="ECO:0000256" key="2">
    <source>
        <dbReference type="ARBA" id="ARBA00008670"/>
    </source>
</evidence>
<protein>
    <submittedName>
        <fullName evidence="8 9">Uncharacterized protein LOC106067462</fullName>
    </submittedName>
</protein>
<feature type="domain" description="THD" evidence="6">
    <location>
        <begin position="146"/>
        <end position="285"/>
    </location>
</feature>
<dbReference type="InterPro" id="IPR008983">
    <property type="entry name" value="Tumour_necrosis_fac-like_dom"/>
</dbReference>
<evidence type="ECO:0000256" key="4">
    <source>
        <dbReference type="ARBA" id="ARBA00023136"/>
    </source>
</evidence>
<dbReference type="GO" id="GO:0005164">
    <property type="term" value="F:tumor necrosis factor receptor binding"/>
    <property type="evidence" value="ECO:0007669"/>
    <property type="project" value="InterPro"/>
</dbReference>
<dbReference type="GeneID" id="106067462"/>
<evidence type="ECO:0000256" key="3">
    <source>
        <dbReference type="ARBA" id="ARBA00022514"/>
    </source>
</evidence>
<comment type="similarity">
    <text evidence="2">Belongs to the tumor necrosis factor family.</text>
</comment>
<dbReference type="AlphaFoldDB" id="A0A9W2ZFN0"/>
<evidence type="ECO:0000313" key="9">
    <source>
        <dbReference type="RefSeq" id="XP_055873763.1"/>
    </source>
</evidence>
<evidence type="ECO:0000313" key="7">
    <source>
        <dbReference type="Proteomes" id="UP001165740"/>
    </source>
</evidence>
<evidence type="ECO:0000313" key="16">
    <source>
        <dbReference type="RefSeq" id="XP_055873770.1"/>
    </source>
</evidence>
<dbReference type="RefSeq" id="XP_055873765.1">
    <property type="nucleotide sequence ID" value="XM_056017790.1"/>
</dbReference>
<dbReference type="RefSeq" id="XP_055873764.1">
    <property type="nucleotide sequence ID" value="XM_056017789.1"/>
</dbReference>
<evidence type="ECO:0000313" key="10">
    <source>
        <dbReference type="RefSeq" id="XP_055873764.1"/>
    </source>
</evidence>
<dbReference type="RefSeq" id="XP_055873769.1">
    <property type="nucleotide sequence ID" value="XM_056017794.1"/>
</dbReference>
<comment type="subcellular location">
    <subcellularLocation>
        <location evidence="1">Membrane</location>
    </subcellularLocation>
</comment>
<dbReference type="SUPFAM" id="SSF49842">
    <property type="entry name" value="TNF-like"/>
    <property type="match status" value="1"/>
</dbReference>
<evidence type="ECO:0000313" key="12">
    <source>
        <dbReference type="RefSeq" id="XP_055873766.1"/>
    </source>
</evidence>
<dbReference type="RefSeq" id="XP_055873768.1">
    <property type="nucleotide sequence ID" value="XM_056017793.1"/>
</dbReference>
<keyword evidence="7" id="KW-1185">Reference proteome</keyword>
<dbReference type="GO" id="GO:0016020">
    <property type="term" value="C:membrane"/>
    <property type="evidence" value="ECO:0007669"/>
    <property type="project" value="UniProtKB-SubCell"/>
</dbReference>
<dbReference type="PANTHER" id="PTHR11471:SF13">
    <property type="entry name" value="TNF FAMILY PROFILE DOMAIN-CONTAINING PROTEIN"/>
    <property type="match status" value="1"/>
</dbReference>